<sequence length="50" mass="5530">MASVYVPSGDAQALQDTCRKPGRAITDVRRRPGRAVDEVITSDFNRHGQM</sequence>
<protein>
    <submittedName>
        <fullName evidence="1">Uncharacterized protein</fullName>
    </submittedName>
</protein>
<dbReference type="HOGENOM" id="CLU_3125127_0_0_1"/>
<evidence type="ECO:0000313" key="1">
    <source>
        <dbReference type="EMBL" id="EXL67046.1"/>
    </source>
</evidence>
<reference evidence="1" key="1">
    <citation type="submission" date="2011-11" db="EMBL/GenBank/DDBJ databases">
        <title>The Genome Sequence of Fusarium oxysporum PHW808.</title>
        <authorList>
            <consortium name="The Broad Institute Genome Sequencing Platform"/>
            <person name="Ma L.-J."/>
            <person name="Gale L.R."/>
            <person name="Schwartz D.C."/>
            <person name="Zhou S."/>
            <person name="Corby-Kistler H."/>
            <person name="Young S.K."/>
            <person name="Zeng Q."/>
            <person name="Gargeya S."/>
            <person name="Fitzgerald M."/>
            <person name="Haas B."/>
            <person name="Abouelleil A."/>
            <person name="Alvarado L."/>
            <person name="Arachchi H.M."/>
            <person name="Berlin A."/>
            <person name="Brown A."/>
            <person name="Chapman S.B."/>
            <person name="Chen Z."/>
            <person name="Dunbar C."/>
            <person name="Freedman E."/>
            <person name="Gearin G."/>
            <person name="Goldberg J."/>
            <person name="Griggs A."/>
            <person name="Gujja S."/>
            <person name="Heiman D."/>
            <person name="Howarth C."/>
            <person name="Larson L."/>
            <person name="Lui A."/>
            <person name="MacDonald P.J.P."/>
            <person name="Montmayeur A."/>
            <person name="Murphy C."/>
            <person name="Neiman D."/>
            <person name="Pearson M."/>
            <person name="Priest M."/>
            <person name="Roberts A."/>
            <person name="Saif S."/>
            <person name="Shea T."/>
            <person name="Shenoy N."/>
            <person name="Sisk P."/>
            <person name="Stolte C."/>
            <person name="Sykes S."/>
            <person name="Wortman J."/>
            <person name="Nusbaum C."/>
            <person name="Birren B."/>
        </authorList>
    </citation>
    <scope>NUCLEOTIDE SEQUENCE [LARGE SCALE GENOMIC DNA]</scope>
    <source>
        <strain evidence="1">54008</strain>
    </source>
</reference>
<gene>
    <name evidence="1" type="ORF">FOPG_16806</name>
</gene>
<name>X0H513_FUSOX</name>
<dbReference type="Proteomes" id="UP000030676">
    <property type="component" value="Unassembled WGS sequence"/>
</dbReference>
<proteinExistence type="predicted"/>
<organism evidence="1">
    <name type="scientific">Fusarium oxysporum f. sp. conglutinans race 2 54008</name>
    <dbReference type="NCBI Taxonomy" id="1089457"/>
    <lineage>
        <taxon>Eukaryota</taxon>
        <taxon>Fungi</taxon>
        <taxon>Dikarya</taxon>
        <taxon>Ascomycota</taxon>
        <taxon>Pezizomycotina</taxon>
        <taxon>Sordariomycetes</taxon>
        <taxon>Hypocreomycetidae</taxon>
        <taxon>Hypocreales</taxon>
        <taxon>Nectriaceae</taxon>
        <taxon>Fusarium</taxon>
        <taxon>Fusarium oxysporum species complex</taxon>
    </lineage>
</organism>
<dbReference type="OrthoDB" id="4922997at2759"/>
<accession>X0H513</accession>
<dbReference type="EMBL" id="JH658983">
    <property type="protein sequence ID" value="EXL67046.1"/>
    <property type="molecule type" value="Genomic_DNA"/>
</dbReference>
<reference evidence="1" key="2">
    <citation type="submission" date="2012-05" db="EMBL/GenBank/DDBJ databases">
        <title>The Genome Annotation of Fusarium oxysporum PHW808.</title>
        <authorList>
            <consortium name="The Broad Institute Genomics Platform"/>
            <person name="Ma L.-J."/>
            <person name="Corby-Kistler H."/>
            <person name="Broz K."/>
            <person name="Gale L.R."/>
            <person name="Jonkers W."/>
            <person name="O'Donnell K."/>
            <person name="Ploetz R."/>
            <person name="Steinberg C."/>
            <person name="Schwartz D.C."/>
            <person name="VanEtten H."/>
            <person name="Zhou S."/>
            <person name="Young S.K."/>
            <person name="Zeng Q."/>
            <person name="Gargeya S."/>
            <person name="Fitzgerald M."/>
            <person name="Abouelleil A."/>
            <person name="Alvarado L."/>
            <person name="Chapman S.B."/>
            <person name="Gainer-Dewar J."/>
            <person name="Goldberg J."/>
            <person name="Griggs A."/>
            <person name="Gujja S."/>
            <person name="Hansen M."/>
            <person name="Howarth C."/>
            <person name="Imamovic A."/>
            <person name="Ireland A."/>
            <person name="Larimer J."/>
            <person name="McCowan C."/>
            <person name="Murphy C."/>
            <person name="Pearson M."/>
            <person name="Poon T.W."/>
            <person name="Priest M."/>
            <person name="Roberts A."/>
            <person name="Saif S."/>
            <person name="Shea T."/>
            <person name="Sykes S."/>
            <person name="Wortman J."/>
            <person name="Nusbaum C."/>
            <person name="Birren B."/>
        </authorList>
    </citation>
    <scope>NUCLEOTIDE SEQUENCE</scope>
    <source>
        <strain evidence="1">54008</strain>
    </source>
</reference>
<dbReference type="AlphaFoldDB" id="X0H513"/>